<sequence>MREPGTADATCIVRVWLEPGDPVLRGRVESVPGGAAVAARGVEELVAAVREELARLERLLATRPGGP</sequence>
<accession>A0ABQ3XYM5</accession>
<dbReference type="RefSeq" id="WP_203760797.1">
    <property type="nucleotide sequence ID" value="NZ_BAAABO010000006.1"/>
</dbReference>
<dbReference type="EMBL" id="BOMI01000022">
    <property type="protein sequence ID" value="GID72849.1"/>
    <property type="molecule type" value="Genomic_DNA"/>
</dbReference>
<organism evidence="1 2">
    <name type="scientific">Paractinoplanes deccanensis</name>
    <dbReference type="NCBI Taxonomy" id="113561"/>
    <lineage>
        <taxon>Bacteria</taxon>
        <taxon>Bacillati</taxon>
        <taxon>Actinomycetota</taxon>
        <taxon>Actinomycetes</taxon>
        <taxon>Micromonosporales</taxon>
        <taxon>Micromonosporaceae</taxon>
        <taxon>Paractinoplanes</taxon>
    </lineage>
</organism>
<evidence type="ECO:0000313" key="2">
    <source>
        <dbReference type="Proteomes" id="UP000609879"/>
    </source>
</evidence>
<proteinExistence type="predicted"/>
<gene>
    <name evidence="1" type="ORF">Ade02nite_14900</name>
</gene>
<reference evidence="1 2" key="1">
    <citation type="submission" date="2021-01" db="EMBL/GenBank/DDBJ databases">
        <title>Whole genome shotgun sequence of Actinoplanes deccanensis NBRC 13994.</title>
        <authorList>
            <person name="Komaki H."/>
            <person name="Tamura T."/>
        </authorList>
    </citation>
    <scope>NUCLEOTIDE SEQUENCE [LARGE SCALE GENOMIC DNA]</scope>
    <source>
        <strain evidence="1 2">NBRC 13994</strain>
    </source>
</reference>
<dbReference type="Proteomes" id="UP000609879">
    <property type="component" value="Unassembled WGS sequence"/>
</dbReference>
<keyword evidence="2" id="KW-1185">Reference proteome</keyword>
<evidence type="ECO:0000313" key="1">
    <source>
        <dbReference type="EMBL" id="GID72849.1"/>
    </source>
</evidence>
<name>A0ABQ3XYM5_9ACTN</name>
<protein>
    <submittedName>
        <fullName evidence="1">Uncharacterized protein</fullName>
    </submittedName>
</protein>
<comment type="caution">
    <text evidence="1">The sequence shown here is derived from an EMBL/GenBank/DDBJ whole genome shotgun (WGS) entry which is preliminary data.</text>
</comment>